<dbReference type="RefSeq" id="WP_277900236.1">
    <property type="nucleotide sequence ID" value="NZ_JAPMUA010000004.1"/>
</dbReference>
<organism evidence="1 2">
    <name type="scientific">Galbibacter pacificus</name>
    <dbReference type="NCBI Taxonomy" id="2996052"/>
    <lineage>
        <taxon>Bacteria</taxon>
        <taxon>Pseudomonadati</taxon>
        <taxon>Bacteroidota</taxon>
        <taxon>Flavobacteriia</taxon>
        <taxon>Flavobacteriales</taxon>
        <taxon>Flavobacteriaceae</taxon>
        <taxon>Galbibacter</taxon>
    </lineage>
</organism>
<dbReference type="EMBL" id="JAPMUA010000004">
    <property type="protein sequence ID" value="MDG3586501.1"/>
    <property type="molecule type" value="Genomic_DNA"/>
</dbReference>
<name>A0ABT6FTC1_9FLAO</name>
<dbReference type="InterPro" id="IPR014917">
    <property type="entry name" value="DUF1800"/>
</dbReference>
<gene>
    <name evidence="1" type="ORF">OSR52_11535</name>
</gene>
<reference evidence="1" key="1">
    <citation type="submission" date="2022-11" db="EMBL/GenBank/DDBJ databases">
        <title>High-quality draft genome sequence of Galbibacter sp. strain CMA-7.</title>
        <authorList>
            <person name="Wei L."/>
            <person name="Dong C."/>
            <person name="Shao Z."/>
        </authorList>
    </citation>
    <scope>NUCLEOTIDE SEQUENCE</scope>
    <source>
        <strain evidence="1">CMA-7</strain>
    </source>
</reference>
<protein>
    <submittedName>
        <fullName evidence="1">DUF1800 domain-containing protein</fullName>
    </submittedName>
</protein>
<accession>A0ABT6FTC1</accession>
<proteinExistence type="predicted"/>
<dbReference type="Pfam" id="PF08811">
    <property type="entry name" value="DUF1800"/>
    <property type="match status" value="1"/>
</dbReference>
<evidence type="ECO:0000313" key="1">
    <source>
        <dbReference type="EMBL" id="MDG3586501.1"/>
    </source>
</evidence>
<comment type="caution">
    <text evidence="1">The sequence shown here is derived from an EMBL/GenBank/DDBJ whole genome shotgun (WGS) entry which is preliminary data.</text>
</comment>
<keyword evidence="2" id="KW-1185">Reference proteome</keyword>
<sequence>MLAKTNCNTATLSPYSNPLGEKDVLHLYRRAGFGLSYNNIQNQTGKSAAQLATEIVTEAINLATTDAPEWATWDNTFYPEEDGEIKRGHINEWKNTYVNQLRGNNLRDRLSFFWHNHFVTELKEYNCPSYLYGYFNLLQLHAVGNFKTFVHDIGIDYAMLTYLNGDRSGKGNPNENYARELYELFTMGEGIGYTEEDIKETARALTGYTNRNEGCGEIIFNPDAFDDTTKTIFGQTGSWVYSDIIDILFEQRPNEVANFICGKLYEFFVNPLQIPEITQELANTFIDNDFELAPVLIQLFSSEHFFDEEARGVIIKSHYDVFLNFVNESGFSINDDLLMSGVNICGMIGQEIFNPVDVAGWQRDRDWIGPNTMIGRWKMLEFYLNDVFGMDEEQFANFAMDIAGGPGNTDPEDITRQIVDWFLPLGLHTPEDYNICIDVFKSNVPQNYYDEGNWNLLSSYASTQVFQLLQHLIKQPEFQLK</sequence>
<dbReference type="Proteomes" id="UP001153642">
    <property type="component" value="Unassembled WGS sequence"/>
</dbReference>
<evidence type="ECO:0000313" key="2">
    <source>
        <dbReference type="Proteomes" id="UP001153642"/>
    </source>
</evidence>